<feature type="region of interest" description="Disordered" evidence="1">
    <location>
        <begin position="1"/>
        <end position="23"/>
    </location>
</feature>
<evidence type="ECO:0000313" key="3">
    <source>
        <dbReference type="Proteomes" id="UP000828390"/>
    </source>
</evidence>
<name>A0A9D4LC82_DREPO</name>
<reference evidence="2" key="1">
    <citation type="journal article" date="2019" name="bioRxiv">
        <title>The Genome of the Zebra Mussel, Dreissena polymorpha: A Resource for Invasive Species Research.</title>
        <authorList>
            <person name="McCartney M.A."/>
            <person name="Auch B."/>
            <person name="Kono T."/>
            <person name="Mallez S."/>
            <person name="Zhang Y."/>
            <person name="Obille A."/>
            <person name="Becker A."/>
            <person name="Abrahante J.E."/>
            <person name="Garbe J."/>
            <person name="Badalamenti J.P."/>
            <person name="Herman A."/>
            <person name="Mangelson H."/>
            <person name="Liachko I."/>
            <person name="Sullivan S."/>
            <person name="Sone E.D."/>
            <person name="Koren S."/>
            <person name="Silverstein K.A.T."/>
            <person name="Beckman K.B."/>
            <person name="Gohl D.M."/>
        </authorList>
    </citation>
    <scope>NUCLEOTIDE SEQUENCE</scope>
    <source>
        <strain evidence="2">Duluth1</strain>
        <tissue evidence="2">Whole animal</tissue>
    </source>
</reference>
<protein>
    <submittedName>
        <fullName evidence="2">Uncharacterized protein</fullName>
    </submittedName>
</protein>
<dbReference type="AlphaFoldDB" id="A0A9D4LC82"/>
<keyword evidence="3" id="KW-1185">Reference proteome</keyword>
<sequence length="107" mass="11555">MKHIKKTHNKNYTNTLRSGRQASCSRPGNVADFCPHLFKTQTQYFALTTSKLTVFPERADSTISSAYAMLMASSSAFVTLSLRVLRVLGGGTVTIGTGCGTSESDDD</sequence>
<evidence type="ECO:0000256" key="1">
    <source>
        <dbReference type="SAM" id="MobiDB-lite"/>
    </source>
</evidence>
<evidence type="ECO:0000313" key="2">
    <source>
        <dbReference type="EMBL" id="KAH3855456.1"/>
    </source>
</evidence>
<accession>A0A9D4LC82</accession>
<dbReference type="Proteomes" id="UP000828390">
    <property type="component" value="Unassembled WGS sequence"/>
</dbReference>
<gene>
    <name evidence="2" type="ORF">DPMN_098023</name>
</gene>
<dbReference type="EMBL" id="JAIWYP010000003">
    <property type="protein sequence ID" value="KAH3855456.1"/>
    <property type="molecule type" value="Genomic_DNA"/>
</dbReference>
<proteinExistence type="predicted"/>
<feature type="compositionally biased region" description="Polar residues" evidence="1">
    <location>
        <begin position="10"/>
        <end position="23"/>
    </location>
</feature>
<reference evidence="2" key="2">
    <citation type="submission" date="2020-11" db="EMBL/GenBank/DDBJ databases">
        <authorList>
            <person name="McCartney M.A."/>
            <person name="Auch B."/>
            <person name="Kono T."/>
            <person name="Mallez S."/>
            <person name="Becker A."/>
            <person name="Gohl D.M."/>
            <person name="Silverstein K.A.T."/>
            <person name="Koren S."/>
            <person name="Bechman K.B."/>
            <person name="Herman A."/>
            <person name="Abrahante J.E."/>
            <person name="Garbe J."/>
        </authorList>
    </citation>
    <scope>NUCLEOTIDE SEQUENCE</scope>
    <source>
        <strain evidence="2">Duluth1</strain>
        <tissue evidence="2">Whole animal</tissue>
    </source>
</reference>
<organism evidence="2 3">
    <name type="scientific">Dreissena polymorpha</name>
    <name type="common">Zebra mussel</name>
    <name type="synonym">Mytilus polymorpha</name>
    <dbReference type="NCBI Taxonomy" id="45954"/>
    <lineage>
        <taxon>Eukaryota</taxon>
        <taxon>Metazoa</taxon>
        <taxon>Spiralia</taxon>
        <taxon>Lophotrochozoa</taxon>
        <taxon>Mollusca</taxon>
        <taxon>Bivalvia</taxon>
        <taxon>Autobranchia</taxon>
        <taxon>Heteroconchia</taxon>
        <taxon>Euheterodonta</taxon>
        <taxon>Imparidentia</taxon>
        <taxon>Neoheterodontei</taxon>
        <taxon>Myida</taxon>
        <taxon>Dreissenoidea</taxon>
        <taxon>Dreissenidae</taxon>
        <taxon>Dreissena</taxon>
    </lineage>
</organism>
<comment type="caution">
    <text evidence="2">The sequence shown here is derived from an EMBL/GenBank/DDBJ whole genome shotgun (WGS) entry which is preliminary data.</text>
</comment>